<feature type="compositionally biased region" description="Low complexity" evidence="7">
    <location>
        <begin position="1"/>
        <end position="17"/>
    </location>
</feature>
<feature type="domain" description="AlgX/AlgJ SGNH hydrolase-like" evidence="8">
    <location>
        <begin position="271"/>
        <end position="395"/>
    </location>
</feature>
<evidence type="ECO:0000256" key="3">
    <source>
        <dbReference type="ARBA" id="ARBA00022679"/>
    </source>
</evidence>
<evidence type="ECO:0000256" key="4">
    <source>
        <dbReference type="ARBA" id="ARBA00022729"/>
    </source>
</evidence>
<sequence>MTDSSPQFGGDPSGGDPPTDEFAQLDAERSFMLKRILHILLGLFVGFAAVDAVVAQVDASENEAEMELGHPLLSWTNTVDYHDPVLDRHHDRYGLRNREIEADADPTEVRIAGFGESRIYGAGEGVAQDDVWNHALERLLNANRRVPVRVLNGGVMGYSVAQSCRRAVLLLDALEPDLVFVTVAATPQALIEDPDLGGFVEVDGRFVSRAMAARWPEPLLPLVALGDAVLGRWSAIYTRHKNREVMQGDLPPFFLRWRYFGDPKGRDYLERCLQATWDSVSDLRTACEERGIELRFAILPDTEVATAERWKEWLQKNGSLWGLPADTQPERSIDALEAKLNGLGVETWNMTPEVKGMGKYFFQHYIRDDVHHWTPKGHQRVAEGLMRWLLKDGLLKRLTTERAANPRTQPFGPPPR</sequence>
<dbReference type="InterPro" id="IPR031811">
    <property type="entry name" value="ALGX/ALGJ_SGNH-like"/>
</dbReference>
<evidence type="ECO:0000259" key="8">
    <source>
        <dbReference type="Pfam" id="PF16822"/>
    </source>
</evidence>
<keyword evidence="3" id="KW-0808">Transferase</keyword>
<dbReference type="GO" id="GO:0016740">
    <property type="term" value="F:transferase activity"/>
    <property type="evidence" value="ECO:0007669"/>
    <property type="project" value="UniProtKB-KW"/>
</dbReference>
<dbReference type="GO" id="GO:0016788">
    <property type="term" value="F:hydrolase activity, acting on ester bonds"/>
    <property type="evidence" value="ECO:0007669"/>
    <property type="project" value="UniProtKB-ARBA"/>
</dbReference>
<dbReference type="Pfam" id="PF16822">
    <property type="entry name" value="ALGX"/>
    <property type="match status" value="1"/>
</dbReference>
<dbReference type="AlphaFoldDB" id="A0A518D455"/>
<keyword evidence="6" id="KW-0016">Alginate biosynthesis</keyword>
<dbReference type="Proteomes" id="UP000319342">
    <property type="component" value="Chromosome"/>
</dbReference>
<comment type="pathway">
    <text evidence="2">Glycan biosynthesis; alginate biosynthesis.</text>
</comment>
<keyword evidence="10" id="KW-1185">Reference proteome</keyword>
<proteinExistence type="predicted"/>
<evidence type="ECO:0000313" key="10">
    <source>
        <dbReference type="Proteomes" id="UP000319342"/>
    </source>
</evidence>
<evidence type="ECO:0000313" key="9">
    <source>
        <dbReference type="EMBL" id="QDU86263.1"/>
    </source>
</evidence>
<dbReference type="GO" id="GO:0042121">
    <property type="term" value="P:alginic acid biosynthetic process"/>
    <property type="evidence" value="ECO:0007669"/>
    <property type="project" value="UniProtKB-UniPathway"/>
</dbReference>
<organism evidence="9 10">
    <name type="scientific">Rohdeia mirabilis</name>
    <dbReference type="NCBI Taxonomy" id="2528008"/>
    <lineage>
        <taxon>Bacteria</taxon>
        <taxon>Pseudomonadati</taxon>
        <taxon>Planctomycetota</taxon>
        <taxon>Planctomycetia</taxon>
        <taxon>Planctomycetia incertae sedis</taxon>
        <taxon>Rohdeia</taxon>
    </lineage>
</organism>
<feature type="region of interest" description="Disordered" evidence="7">
    <location>
        <begin position="1"/>
        <end position="22"/>
    </location>
</feature>
<gene>
    <name evidence="9" type="ORF">Pla163_34140</name>
</gene>
<protein>
    <recommendedName>
        <fullName evidence="8">AlgX/AlgJ SGNH hydrolase-like domain-containing protein</fullName>
    </recommendedName>
</protein>
<dbReference type="Gene3D" id="3.40.50.1110">
    <property type="entry name" value="SGNH hydrolase"/>
    <property type="match status" value="1"/>
</dbReference>
<dbReference type="GO" id="GO:0042597">
    <property type="term" value="C:periplasmic space"/>
    <property type="evidence" value="ECO:0007669"/>
    <property type="project" value="UniProtKB-SubCell"/>
</dbReference>
<reference evidence="9 10" key="1">
    <citation type="submission" date="2019-02" db="EMBL/GenBank/DDBJ databases">
        <title>Deep-cultivation of Planctomycetes and their phenomic and genomic characterization uncovers novel biology.</title>
        <authorList>
            <person name="Wiegand S."/>
            <person name="Jogler M."/>
            <person name="Boedeker C."/>
            <person name="Pinto D."/>
            <person name="Vollmers J."/>
            <person name="Rivas-Marin E."/>
            <person name="Kohn T."/>
            <person name="Peeters S.H."/>
            <person name="Heuer A."/>
            <person name="Rast P."/>
            <person name="Oberbeckmann S."/>
            <person name="Bunk B."/>
            <person name="Jeske O."/>
            <person name="Meyerdierks A."/>
            <person name="Storesund J.E."/>
            <person name="Kallscheuer N."/>
            <person name="Luecker S."/>
            <person name="Lage O.M."/>
            <person name="Pohl T."/>
            <person name="Merkel B.J."/>
            <person name="Hornburger P."/>
            <person name="Mueller R.-W."/>
            <person name="Bruemmer F."/>
            <person name="Labrenz M."/>
            <person name="Spormann A.M."/>
            <person name="Op den Camp H."/>
            <person name="Overmann J."/>
            <person name="Amann R."/>
            <person name="Jetten M.S.M."/>
            <person name="Mascher T."/>
            <person name="Medema M.H."/>
            <person name="Devos D.P."/>
            <person name="Kaster A.-K."/>
            <person name="Ovreas L."/>
            <person name="Rohde M."/>
            <person name="Galperin M.Y."/>
            <person name="Jogler C."/>
        </authorList>
    </citation>
    <scope>NUCLEOTIDE SEQUENCE [LARGE SCALE GENOMIC DNA]</scope>
    <source>
        <strain evidence="9 10">Pla163</strain>
    </source>
</reference>
<dbReference type="RefSeq" id="WP_145191169.1">
    <property type="nucleotide sequence ID" value="NZ_CP036290.1"/>
</dbReference>
<keyword evidence="5" id="KW-0574">Periplasm</keyword>
<dbReference type="InterPro" id="IPR036514">
    <property type="entry name" value="SGNH_hydro_sf"/>
</dbReference>
<dbReference type="SUPFAM" id="SSF52266">
    <property type="entry name" value="SGNH hydrolase"/>
    <property type="match status" value="1"/>
</dbReference>
<dbReference type="EMBL" id="CP036290">
    <property type="protein sequence ID" value="QDU86263.1"/>
    <property type="molecule type" value="Genomic_DNA"/>
</dbReference>
<evidence type="ECO:0000256" key="6">
    <source>
        <dbReference type="ARBA" id="ARBA00022841"/>
    </source>
</evidence>
<evidence type="ECO:0000256" key="2">
    <source>
        <dbReference type="ARBA" id="ARBA00005182"/>
    </source>
</evidence>
<evidence type="ECO:0000256" key="7">
    <source>
        <dbReference type="SAM" id="MobiDB-lite"/>
    </source>
</evidence>
<accession>A0A518D455</accession>
<dbReference type="UniPathway" id="UPA00286"/>
<comment type="subcellular location">
    <subcellularLocation>
        <location evidence="1">Periplasm</location>
    </subcellularLocation>
</comment>
<evidence type="ECO:0000256" key="1">
    <source>
        <dbReference type="ARBA" id="ARBA00004418"/>
    </source>
</evidence>
<name>A0A518D455_9BACT</name>
<dbReference type="OrthoDB" id="246757at2"/>
<evidence type="ECO:0000256" key="5">
    <source>
        <dbReference type="ARBA" id="ARBA00022764"/>
    </source>
</evidence>
<keyword evidence="4" id="KW-0732">Signal</keyword>